<protein>
    <recommendedName>
        <fullName evidence="7">2-dehydropantoate 2-reductase</fullName>
    </recommendedName>
</protein>
<dbReference type="SUPFAM" id="SSF48179">
    <property type="entry name" value="6-phosphogluconate dehydrogenase C-terminal domain-like"/>
    <property type="match status" value="1"/>
</dbReference>
<feature type="domain" description="Ketopantoate reductase C-terminal" evidence="3">
    <location>
        <begin position="130"/>
        <end position="229"/>
    </location>
</feature>
<dbReference type="InterPro" id="IPR051402">
    <property type="entry name" value="KPR-Related"/>
</dbReference>
<evidence type="ECO:0000259" key="2">
    <source>
        <dbReference type="Pfam" id="PF02558"/>
    </source>
</evidence>
<dbReference type="EMBL" id="AMQN01038609">
    <property type="status" value="NOT_ANNOTATED_CDS"/>
    <property type="molecule type" value="Genomic_DNA"/>
</dbReference>
<evidence type="ECO:0000313" key="6">
    <source>
        <dbReference type="Proteomes" id="UP000014760"/>
    </source>
</evidence>
<evidence type="ECO:0000313" key="5">
    <source>
        <dbReference type="EnsemblMetazoa" id="CapteP185299"/>
    </source>
</evidence>
<dbReference type="Gene3D" id="3.40.50.720">
    <property type="entry name" value="NAD(P)-binding Rossmann-like Domain"/>
    <property type="match status" value="1"/>
</dbReference>
<reference evidence="6" key="1">
    <citation type="submission" date="2012-12" db="EMBL/GenBank/DDBJ databases">
        <authorList>
            <person name="Hellsten U."/>
            <person name="Grimwood J."/>
            <person name="Chapman J.A."/>
            <person name="Shapiro H."/>
            <person name="Aerts A."/>
            <person name="Otillar R.P."/>
            <person name="Terry A.Y."/>
            <person name="Boore J.L."/>
            <person name="Simakov O."/>
            <person name="Marletaz F."/>
            <person name="Cho S.-J."/>
            <person name="Edsinger-Gonzales E."/>
            <person name="Havlak P."/>
            <person name="Kuo D.-H."/>
            <person name="Larsson T."/>
            <person name="Lv J."/>
            <person name="Arendt D."/>
            <person name="Savage R."/>
            <person name="Osoegawa K."/>
            <person name="de Jong P."/>
            <person name="Lindberg D.R."/>
            <person name="Seaver E.C."/>
            <person name="Weisblat D.A."/>
            <person name="Putnam N.H."/>
            <person name="Grigoriev I.V."/>
            <person name="Rokhsar D.S."/>
        </authorList>
    </citation>
    <scope>NUCLEOTIDE SEQUENCE</scope>
    <source>
        <strain evidence="6">I ESC-2004</strain>
    </source>
</reference>
<reference evidence="4 6" key="2">
    <citation type="journal article" date="2013" name="Nature">
        <title>Insights into bilaterian evolution from three spiralian genomes.</title>
        <authorList>
            <person name="Simakov O."/>
            <person name="Marletaz F."/>
            <person name="Cho S.J."/>
            <person name="Edsinger-Gonzales E."/>
            <person name="Havlak P."/>
            <person name="Hellsten U."/>
            <person name="Kuo D.H."/>
            <person name="Larsson T."/>
            <person name="Lv J."/>
            <person name="Arendt D."/>
            <person name="Savage R."/>
            <person name="Osoegawa K."/>
            <person name="de Jong P."/>
            <person name="Grimwood J."/>
            <person name="Chapman J.A."/>
            <person name="Shapiro H."/>
            <person name="Aerts A."/>
            <person name="Otillar R.P."/>
            <person name="Terry A.Y."/>
            <person name="Boore J.L."/>
            <person name="Grigoriev I.V."/>
            <person name="Lindberg D.R."/>
            <person name="Seaver E.C."/>
            <person name="Weisblat D.A."/>
            <person name="Putnam N.H."/>
            <person name="Rokhsar D.S."/>
        </authorList>
    </citation>
    <scope>NUCLEOTIDE SEQUENCE</scope>
    <source>
        <strain evidence="4 6">I ESC-2004</strain>
    </source>
</reference>
<dbReference type="Proteomes" id="UP000014760">
    <property type="component" value="Unassembled WGS sequence"/>
</dbReference>
<feature type="compositionally biased region" description="Basic and acidic residues" evidence="1">
    <location>
        <begin position="234"/>
        <end position="255"/>
    </location>
</feature>
<reference evidence="5" key="3">
    <citation type="submission" date="2015-06" db="UniProtKB">
        <authorList>
            <consortium name="EnsemblMetazoa"/>
        </authorList>
    </citation>
    <scope>IDENTIFICATION</scope>
</reference>
<dbReference type="InterPro" id="IPR013332">
    <property type="entry name" value="KPR_N"/>
</dbReference>
<proteinExistence type="predicted"/>
<evidence type="ECO:0000256" key="1">
    <source>
        <dbReference type="SAM" id="MobiDB-lite"/>
    </source>
</evidence>
<dbReference type="InterPro" id="IPR013752">
    <property type="entry name" value="KPA_reductase"/>
</dbReference>
<dbReference type="HOGENOM" id="CLU_712864_0_0_1"/>
<dbReference type="PANTHER" id="PTHR21708">
    <property type="entry name" value="PROBABLE 2-DEHYDROPANTOATE 2-REDUCTASE"/>
    <property type="match status" value="1"/>
</dbReference>
<dbReference type="Pfam" id="PF02558">
    <property type="entry name" value="ApbA"/>
    <property type="match status" value="1"/>
</dbReference>
<name>R7V7G1_CAPTE</name>
<evidence type="ECO:0000313" key="4">
    <source>
        <dbReference type="EMBL" id="ELU14504.1"/>
    </source>
</evidence>
<dbReference type="InterPro" id="IPR013328">
    <property type="entry name" value="6PGD_dom2"/>
</dbReference>
<evidence type="ECO:0008006" key="7">
    <source>
        <dbReference type="Google" id="ProtNLM"/>
    </source>
</evidence>
<organism evidence="4">
    <name type="scientific">Capitella teleta</name>
    <name type="common">Polychaete worm</name>
    <dbReference type="NCBI Taxonomy" id="283909"/>
    <lineage>
        <taxon>Eukaryota</taxon>
        <taxon>Metazoa</taxon>
        <taxon>Spiralia</taxon>
        <taxon>Lophotrochozoa</taxon>
        <taxon>Annelida</taxon>
        <taxon>Polychaeta</taxon>
        <taxon>Sedentaria</taxon>
        <taxon>Scolecida</taxon>
        <taxon>Capitellidae</taxon>
        <taxon>Capitella</taxon>
    </lineage>
</organism>
<gene>
    <name evidence="4" type="ORF">CAPTEDRAFT_185299</name>
</gene>
<feature type="domain" description="Ketopantoate reductase N-terminal" evidence="2">
    <location>
        <begin position="11"/>
        <end position="106"/>
    </location>
</feature>
<dbReference type="GO" id="GO:0005737">
    <property type="term" value="C:cytoplasm"/>
    <property type="evidence" value="ECO:0007669"/>
    <property type="project" value="TreeGrafter"/>
</dbReference>
<keyword evidence="6" id="KW-1185">Reference proteome</keyword>
<accession>R7V7G1</accession>
<dbReference type="EMBL" id="KB294430">
    <property type="protein sequence ID" value="ELU14504.1"/>
    <property type="molecule type" value="Genomic_DNA"/>
</dbReference>
<evidence type="ECO:0000259" key="3">
    <source>
        <dbReference type="Pfam" id="PF08546"/>
    </source>
</evidence>
<dbReference type="PANTHER" id="PTHR21708:SF26">
    <property type="entry name" value="2-DEHYDROPANTOATE 2-REDUCTASE"/>
    <property type="match status" value="1"/>
</dbReference>
<feature type="non-terminal residue" evidence="4">
    <location>
        <position position="388"/>
    </location>
</feature>
<dbReference type="InterPro" id="IPR008927">
    <property type="entry name" value="6-PGluconate_DH-like_C_sf"/>
</dbReference>
<sequence length="388" mass="41140">MTLHGSGLRIVVPGPVRTDPAQVEGSMDLIFLAVKATQTAAVAHWLAALSGPQTVVCVLQNGVEQVESVTPLCPQGRIVPAVVWFPAQAQPDGSVLLRSDARISLPDEAAALVVAQALQGTRCSVDLVSNFKSLAWQKLLQNAAAGLMALTHRRSGMFGRHDISKLTLDYLRECLAVARAEGAELGDEVPQAILDKFQASPADLGTSILADREAGRPLEWDIRNGRATAPADHSCLDHKARDRQSKASAHEPQIDGIRRAAEVADVRQHPRQLGIRHAEPARQGGGVLVHGGAGQQAFLADMPLVFAAAAVAHADGRRRTVEGCATHRAAHDEVVAAPAMVRAVAVGSQRAAEVRRGEGRDLVGYAEFGRGVVEGRHGAAHLGEQLRL</sequence>
<dbReference type="NCBIfam" id="NF009541">
    <property type="entry name" value="PRK12921.1-1"/>
    <property type="match status" value="1"/>
</dbReference>
<dbReference type="Pfam" id="PF08546">
    <property type="entry name" value="ApbA_C"/>
    <property type="match status" value="1"/>
</dbReference>
<feature type="region of interest" description="Disordered" evidence="1">
    <location>
        <begin position="229"/>
        <end position="255"/>
    </location>
</feature>
<dbReference type="EnsemblMetazoa" id="CapteT185299">
    <property type="protein sequence ID" value="CapteP185299"/>
    <property type="gene ID" value="CapteG185299"/>
</dbReference>
<dbReference type="OrthoDB" id="3609at2759"/>
<dbReference type="Gene3D" id="1.10.1040.10">
    <property type="entry name" value="N-(1-d-carboxylethyl)-l-norvaline Dehydrogenase, domain 2"/>
    <property type="match status" value="1"/>
</dbReference>
<dbReference type="AlphaFoldDB" id="R7V7G1"/>